<evidence type="ECO:0000256" key="5">
    <source>
        <dbReference type="ARBA" id="ARBA00023136"/>
    </source>
</evidence>
<dbReference type="CDD" id="cd06580">
    <property type="entry name" value="TM_PBP1_transp_TpRbsC_like"/>
    <property type="match status" value="1"/>
</dbReference>
<feature type="transmembrane region" description="Helical" evidence="6">
    <location>
        <begin position="172"/>
        <end position="195"/>
    </location>
</feature>
<dbReference type="OrthoDB" id="9792579at2"/>
<dbReference type="AlphaFoldDB" id="A0A329R2Z5"/>
<keyword evidence="2" id="KW-1003">Cell membrane</keyword>
<feature type="transmembrane region" description="Helical" evidence="6">
    <location>
        <begin position="18"/>
        <end position="35"/>
    </location>
</feature>
<feature type="transmembrane region" description="Helical" evidence="6">
    <location>
        <begin position="202"/>
        <end position="224"/>
    </location>
</feature>
<dbReference type="InterPro" id="IPR001851">
    <property type="entry name" value="ABC_transp_permease"/>
</dbReference>
<dbReference type="Pfam" id="PF02653">
    <property type="entry name" value="BPD_transp_2"/>
    <property type="match status" value="1"/>
</dbReference>
<keyword evidence="8" id="KW-1185">Reference proteome</keyword>
<proteinExistence type="predicted"/>
<dbReference type="RefSeq" id="WP_112257187.1">
    <property type="nucleotide sequence ID" value="NZ_QMIG01000003.1"/>
</dbReference>
<dbReference type="GO" id="GO:0005886">
    <property type="term" value="C:plasma membrane"/>
    <property type="evidence" value="ECO:0007669"/>
    <property type="project" value="UniProtKB-SubCell"/>
</dbReference>
<feature type="transmembrane region" description="Helical" evidence="6">
    <location>
        <begin position="146"/>
        <end position="166"/>
    </location>
</feature>
<feature type="transmembrane region" description="Helical" evidence="6">
    <location>
        <begin position="117"/>
        <end position="139"/>
    </location>
</feature>
<reference evidence="7 8" key="1">
    <citation type="submission" date="2018-06" db="EMBL/GenBank/DDBJ databases">
        <title>Phytoactinopolyspora halophila sp. nov., a novel halophilic actinomycete isolated from a saline soil in China.</title>
        <authorList>
            <person name="Tang S.-K."/>
        </authorList>
    </citation>
    <scope>NUCLEOTIDE SEQUENCE [LARGE SCALE GENOMIC DNA]</scope>
    <source>
        <strain evidence="7 8">YIM 96934</strain>
    </source>
</reference>
<feature type="transmembrane region" description="Helical" evidence="6">
    <location>
        <begin position="386"/>
        <end position="406"/>
    </location>
</feature>
<feature type="transmembrane region" description="Helical" evidence="6">
    <location>
        <begin position="63"/>
        <end position="84"/>
    </location>
</feature>
<evidence type="ECO:0000313" key="7">
    <source>
        <dbReference type="EMBL" id="RAW17368.1"/>
    </source>
</evidence>
<dbReference type="PANTHER" id="PTHR43370:SF1">
    <property type="entry name" value="GUANOSINE ABC TRANSPORTER PERMEASE PROTEIN NUPQ"/>
    <property type="match status" value="1"/>
</dbReference>
<name>A0A329R2Z5_9ACTN</name>
<dbReference type="PANTHER" id="PTHR43370">
    <property type="entry name" value="SUGAR ABC TRANSPORTER INTEGRAL MEMBRANE PROTEIN-RELATED"/>
    <property type="match status" value="1"/>
</dbReference>
<dbReference type="GO" id="GO:0022857">
    <property type="term" value="F:transmembrane transporter activity"/>
    <property type="evidence" value="ECO:0007669"/>
    <property type="project" value="InterPro"/>
</dbReference>
<dbReference type="Proteomes" id="UP000250462">
    <property type="component" value="Unassembled WGS sequence"/>
</dbReference>
<evidence type="ECO:0000256" key="4">
    <source>
        <dbReference type="ARBA" id="ARBA00022989"/>
    </source>
</evidence>
<evidence type="ECO:0000256" key="6">
    <source>
        <dbReference type="SAM" id="Phobius"/>
    </source>
</evidence>
<feature type="transmembrane region" description="Helical" evidence="6">
    <location>
        <begin position="342"/>
        <end position="365"/>
    </location>
</feature>
<evidence type="ECO:0000256" key="3">
    <source>
        <dbReference type="ARBA" id="ARBA00022692"/>
    </source>
</evidence>
<evidence type="ECO:0000313" key="8">
    <source>
        <dbReference type="Proteomes" id="UP000250462"/>
    </source>
</evidence>
<dbReference type="EMBL" id="QMIG01000003">
    <property type="protein sequence ID" value="RAW17368.1"/>
    <property type="molecule type" value="Genomic_DNA"/>
</dbReference>
<gene>
    <name evidence="7" type="ORF">DPM12_04885</name>
</gene>
<accession>A0A329R2Z5</accession>
<feature type="transmembrane region" description="Helical" evidence="6">
    <location>
        <begin position="260"/>
        <end position="277"/>
    </location>
</feature>
<comment type="caution">
    <text evidence="7">The sequence shown here is derived from an EMBL/GenBank/DDBJ whole genome shotgun (WGS) entry which is preliminary data.</text>
</comment>
<feature type="transmembrane region" description="Helical" evidence="6">
    <location>
        <begin position="310"/>
        <end position="330"/>
    </location>
</feature>
<organism evidence="7 8">
    <name type="scientific">Phytoactinopolyspora halophila</name>
    <dbReference type="NCBI Taxonomy" id="1981511"/>
    <lineage>
        <taxon>Bacteria</taxon>
        <taxon>Bacillati</taxon>
        <taxon>Actinomycetota</taxon>
        <taxon>Actinomycetes</taxon>
        <taxon>Jiangellales</taxon>
        <taxon>Jiangellaceae</taxon>
        <taxon>Phytoactinopolyspora</taxon>
    </lineage>
</organism>
<evidence type="ECO:0000256" key="2">
    <source>
        <dbReference type="ARBA" id="ARBA00022475"/>
    </source>
</evidence>
<sequence length="419" mass="43870">MGVVSTARVLTRSWRTPITLTVLGAVALVVFGLLAPPGEHSTFGVSTGGDLVQFEPLALPSRLVGILLGIACLALAGWSFTLVARGRRVPIWLSITFGVAFVLAFLTWSVAGAQISLPALLQGALALSVPLIFGALCGLVCERSGVINIAIEGQLLGGAFLSGVVASLTTSVWAGLVAAPLAGLLVAYLLAVFTVRYYVNQIIVGVVLNVLVIGLTSFMFGRLLSPNPETWNSPGRFLSMKIPILGDIPVIGPVLFDQTVIVYIMYVTVAVLYVALFRSRWGLRVRAVGEHPEAADTAGIQVNAVRFRNVLIGGAVAGLGGAYFTLGLSGLFSREMTAGQGFIALAAMILGRWNPIGAVFAALLFGFVNNLQSVLGIIGTPIPSEFMLMAPYVVTIIAVAGLVGRVRPPAASGQPYIKT</sequence>
<protein>
    <submittedName>
        <fullName evidence="7">ABC transporter permease</fullName>
    </submittedName>
</protein>
<keyword evidence="3 6" id="KW-0812">Transmembrane</keyword>
<feature type="transmembrane region" description="Helical" evidence="6">
    <location>
        <begin position="91"/>
        <end position="111"/>
    </location>
</feature>
<comment type="subcellular location">
    <subcellularLocation>
        <location evidence="1">Cell membrane</location>
        <topology evidence="1">Multi-pass membrane protein</topology>
    </subcellularLocation>
</comment>
<keyword evidence="4 6" id="KW-1133">Transmembrane helix</keyword>
<keyword evidence="5 6" id="KW-0472">Membrane</keyword>
<evidence type="ECO:0000256" key="1">
    <source>
        <dbReference type="ARBA" id="ARBA00004651"/>
    </source>
</evidence>